<evidence type="ECO:0000256" key="1">
    <source>
        <dbReference type="ARBA" id="ARBA00022723"/>
    </source>
</evidence>
<feature type="domain" description="S-adenosylmethionine synthetase central" evidence="3">
    <location>
        <begin position="133"/>
        <end position="178"/>
    </location>
</feature>
<proteinExistence type="predicted"/>
<dbReference type="PANTHER" id="PTHR11964">
    <property type="entry name" value="S-ADENOSYLMETHIONINE SYNTHETASE"/>
    <property type="match status" value="1"/>
</dbReference>
<dbReference type="InterPro" id="IPR022628">
    <property type="entry name" value="S-AdoMet_synt_N"/>
</dbReference>
<dbReference type="Pfam" id="PF00438">
    <property type="entry name" value="S-AdoMet_synt_N"/>
    <property type="match status" value="1"/>
</dbReference>
<dbReference type="GO" id="GO:0005524">
    <property type="term" value="F:ATP binding"/>
    <property type="evidence" value="ECO:0007669"/>
    <property type="project" value="InterPro"/>
</dbReference>
<dbReference type="AlphaFoldDB" id="A0A0F9DIL9"/>
<accession>A0A0F9DIL9</accession>
<dbReference type="Gene3D" id="3.30.300.10">
    <property type="match status" value="3"/>
</dbReference>
<organism evidence="4">
    <name type="scientific">marine sediment metagenome</name>
    <dbReference type="NCBI Taxonomy" id="412755"/>
    <lineage>
        <taxon>unclassified sequences</taxon>
        <taxon>metagenomes</taxon>
        <taxon>ecological metagenomes</taxon>
    </lineage>
</organism>
<dbReference type="EMBL" id="LAZR01031469">
    <property type="protein sequence ID" value="KKL53661.1"/>
    <property type="molecule type" value="Genomic_DNA"/>
</dbReference>
<evidence type="ECO:0000259" key="3">
    <source>
        <dbReference type="Pfam" id="PF02772"/>
    </source>
</evidence>
<reference evidence="4" key="1">
    <citation type="journal article" date="2015" name="Nature">
        <title>Complex archaea that bridge the gap between prokaryotes and eukaryotes.</title>
        <authorList>
            <person name="Spang A."/>
            <person name="Saw J.H."/>
            <person name="Jorgensen S.L."/>
            <person name="Zaremba-Niedzwiedzka K."/>
            <person name="Martijn J."/>
            <person name="Lind A.E."/>
            <person name="van Eijk R."/>
            <person name="Schleper C."/>
            <person name="Guy L."/>
            <person name="Ettema T.J."/>
        </authorList>
    </citation>
    <scope>NUCLEOTIDE SEQUENCE</scope>
</reference>
<evidence type="ECO:0000313" key="4">
    <source>
        <dbReference type="EMBL" id="KKL53661.1"/>
    </source>
</evidence>
<dbReference type="PROSITE" id="PS00376">
    <property type="entry name" value="ADOMET_SYNTHASE_1"/>
    <property type="match status" value="1"/>
</dbReference>
<dbReference type="GO" id="GO:0004478">
    <property type="term" value="F:methionine adenosyltransferase activity"/>
    <property type="evidence" value="ECO:0007669"/>
    <property type="project" value="InterPro"/>
</dbReference>
<comment type="caution">
    <text evidence="4">The sequence shown here is derived from an EMBL/GenBank/DDBJ whole genome shotgun (WGS) entry which is preliminary data.</text>
</comment>
<name>A0A0F9DIL9_9ZZZZ</name>
<protein>
    <recommendedName>
        <fullName evidence="5">S-adenosylmethionine synthetase N-terminal domain-containing protein</fullName>
    </recommendedName>
</protein>
<evidence type="ECO:0000259" key="2">
    <source>
        <dbReference type="Pfam" id="PF00438"/>
    </source>
</evidence>
<dbReference type="InterPro" id="IPR022629">
    <property type="entry name" value="S-AdoMet_synt_central"/>
</dbReference>
<dbReference type="Pfam" id="PF02772">
    <property type="entry name" value="S-AdoMet_synt_M"/>
    <property type="match status" value="1"/>
</dbReference>
<dbReference type="GO" id="GO:0006556">
    <property type="term" value="P:S-adenosylmethionine biosynthetic process"/>
    <property type="evidence" value="ECO:0007669"/>
    <property type="project" value="InterPro"/>
</dbReference>
<dbReference type="InterPro" id="IPR022636">
    <property type="entry name" value="S-AdoMet_synthetase_sfam"/>
</dbReference>
<dbReference type="InterPro" id="IPR022631">
    <property type="entry name" value="ADOMET_SYNTHASE_CS"/>
</dbReference>
<keyword evidence="1" id="KW-0479">Metal-binding</keyword>
<dbReference type="InterPro" id="IPR002133">
    <property type="entry name" value="S-AdoMet_synthetase"/>
</dbReference>
<dbReference type="SUPFAM" id="SSF55973">
    <property type="entry name" value="S-adenosylmethionine synthetase"/>
    <property type="match status" value="2"/>
</dbReference>
<sequence>MTFSCDLLEYISYFIIMAYQRFITAESVTEGHPDKICDQISDAILDAFLEKDPDAHVACETFVTTGLVLIGGEISAKKGVNIDYNKVVRETIKEIGYNDSSMGFDYQGCAIINIIHQQSSDIMQGIERDKIEKQGAGDQGIMVGYAINETPEFMPLATHLANGLVRRLAESRKKNIIPF</sequence>
<gene>
    <name evidence="4" type="ORF">LCGC14_2273190</name>
</gene>
<evidence type="ECO:0008006" key="5">
    <source>
        <dbReference type="Google" id="ProtNLM"/>
    </source>
</evidence>
<dbReference type="GO" id="GO:0046872">
    <property type="term" value="F:metal ion binding"/>
    <property type="evidence" value="ECO:0007669"/>
    <property type="project" value="UniProtKB-KW"/>
</dbReference>
<feature type="domain" description="S-adenosylmethionine synthetase N-terminal" evidence="2">
    <location>
        <begin position="22"/>
        <end position="119"/>
    </location>
</feature>